<organism evidence="5 6">
    <name type="scientific">Hymenoscyphus albidus</name>
    <dbReference type="NCBI Taxonomy" id="595503"/>
    <lineage>
        <taxon>Eukaryota</taxon>
        <taxon>Fungi</taxon>
        <taxon>Dikarya</taxon>
        <taxon>Ascomycota</taxon>
        <taxon>Pezizomycotina</taxon>
        <taxon>Leotiomycetes</taxon>
        <taxon>Helotiales</taxon>
        <taxon>Helotiaceae</taxon>
        <taxon>Hymenoscyphus</taxon>
    </lineage>
</organism>
<dbReference type="InterPro" id="IPR048350">
    <property type="entry name" value="S-Me-THD-like_C"/>
</dbReference>
<name>A0A9N9Q8S9_9HELO</name>
<dbReference type="Pfam" id="PF05378">
    <property type="entry name" value="Hydant_A_N"/>
    <property type="match status" value="1"/>
</dbReference>
<accession>A0A9N9Q8S9</accession>
<feature type="domain" description="S-Me-THD N-terminal" evidence="3">
    <location>
        <begin position="591"/>
        <end position="750"/>
    </location>
</feature>
<dbReference type="InterPro" id="IPR024071">
    <property type="entry name" value="S-Me-THD_C_sf"/>
</dbReference>
<dbReference type="InterPro" id="IPR045079">
    <property type="entry name" value="Oxoprolinase-like"/>
</dbReference>
<dbReference type="EMBL" id="CAJVRM010000278">
    <property type="protein sequence ID" value="CAG8978767.1"/>
    <property type="molecule type" value="Genomic_DNA"/>
</dbReference>
<dbReference type="InterPro" id="IPR043129">
    <property type="entry name" value="ATPase_NBD"/>
</dbReference>
<keyword evidence="6" id="KW-1185">Reference proteome</keyword>
<dbReference type="Gene3D" id="3.40.1610.10">
    <property type="entry name" value="CV3147-like domain"/>
    <property type="match status" value="1"/>
</dbReference>
<dbReference type="PANTHER" id="PTHR11365:SF10">
    <property type="entry name" value="HYDANTOINASE_OXOPROLINASE"/>
    <property type="match status" value="1"/>
</dbReference>
<dbReference type="SUPFAM" id="SSF53067">
    <property type="entry name" value="Actin-like ATPase domain"/>
    <property type="match status" value="2"/>
</dbReference>
<evidence type="ECO:0000259" key="3">
    <source>
        <dbReference type="Pfam" id="PF06032"/>
    </source>
</evidence>
<evidence type="ECO:0000259" key="2">
    <source>
        <dbReference type="Pfam" id="PF05378"/>
    </source>
</evidence>
<sequence length="995" mass="105896">MSDPNPLIVGIDVGGTNTDSVLLRVGDGSKISVLASNKAVTTSNVTLGVRDTLQALLEKSQEPPQKIAALAIGTTHFLNAIIERDSSRVENVAVIRLASYNFSVGQPTFSAWPPALKHIVNGHTAIIPGGCNIDGSEIAPIDADSVKEQARIIKDKCLKNVVIVGIGSPMDINHNQENRVREIFQAELGSTVNIVCSHAVAGSGLLARENASVLNASIMNFARRTIRSFVGAMGKIGLQCPLYLSSNEGHLLTFSEALKFPIRIFSSGATNSIRGAALLAGDQIGKNGCIVVDIGGTTTDVGYLLKNGYPRLAKSYTDLAGVKINLEIPSVESIGLGGGSLVRVSEDGKKASVGPESVGHDILSKALCFGGSVMTATDIAAASGIKIGTCEVELSESTVQQAKAAIKRMLEVTIDRVKFSPEPCSVILVGGGSILCPDSIDGVDKITLPEYAGVANAIGAAMAKISGSSEFIVKTTDTSVEIAKAKALAIDDAVSRGGNRNQVTVLNEQATGIPYSDGKIRIRVDVACAADHGRARQEMLKESPMTEDELYEETKIHQVLENDFAEAEENIDLMTYKPAVDSNGIWSLSKTDIEFISIGCYMLGSGGGGSPYGVYLELAQLLLEGHNTKIRSLESLTAEDIVSPIAAVGTPEVSNERPGGDYMLHALSEMSKLMSLEYTTMLATEIGGSNGLQPLEWGSSKYYNIPTADADFMGRAWPSFEMCSPYVTATSINDLLPVTLSSGTGVNHVIPANQADQASASMAISTAVFSMGNTCLMYNYSIAAGGVSKPMSGPEVQRTGIPNSYSISWRLGRCVSIAQQTSTLSTVTDKIIEECGGSKSARRIFTGKIRSVESSLTTSAHSVGKVIIERLGENETENEADRVDEFAEVHIPFKNENLAVVGKDESGKETVLATVPDLIFLLDVSTGENVGTQEYRYGLKVTVMIVAPHPIWITKRGLEIVGPRVFHLPYDYTSPIIYTKPRSVIEEFRVRDGGK</sequence>
<dbReference type="InterPro" id="IPR027479">
    <property type="entry name" value="S-Me-THD_N_sf"/>
</dbReference>
<dbReference type="AlphaFoldDB" id="A0A9N9Q8S9"/>
<dbReference type="GO" id="GO:0016787">
    <property type="term" value="F:hydrolase activity"/>
    <property type="evidence" value="ECO:0007669"/>
    <property type="project" value="InterPro"/>
</dbReference>
<proteinExistence type="predicted"/>
<evidence type="ECO:0008006" key="7">
    <source>
        <dbReference type="Google" id="ProtNLM"/>
    </source>
</evidence>
<feature type="domain" description="Hydantoinase A/oxoprolinase" evidence="1">
    <location>
        <begin position="208"/>
        <end position="381"/>
    </location>
</feature>
<dbReference type="Pfam" id="PF20906">
    <property type="entry name" value="S-Me-THD_C"/>
    <property type="match status" value="1"/>
</dbReference>
<dbReference type="InterPro" id="IPR008040">
    <property type="entry name" value="Hydant_A_N"/>
</dbReference>
<dbReference type="Pfam" id="PF01968">
    <property type="entry name" value="Hydantoinase_A"/>
    <property type="match status" value="1"/>
</dbReference>
<dbReference type="OrthoDB" id="5404895at2759"/>
<dbReference type="InterPro" id="IPR010318">
    <property type="entry name" value="S-Me-THD_N"/>
</dbReference>
<evidence type="ECO:0000313" key="5">
    <source>
        <dbReference type="EMBL" id="CAG8978767.1"/>
    </source>
</evidence>
<dbReference type="Proteomes" id="UP000701801">
    <property type="component" value="Unassembled WGS sequence"/>
</dbReference>
<dbReference type="Gene3D" id="2.40.390.10">
    <property type="entry name" value="CV3147-like"/>
    <property type="match status" value="1"/>
</dbReference>
<dbReference type="Pfam" id="PF06032">
    <property type="entry name" value="S-Me-THD_N"/>
    <property type="match status" value="1"/>
</dbReference>
<gene>
    <name evidence="5" type="ORF">HYALB_00012499</name>
</gene>
<feature type="domain" description="Hydantoinase/oxoprolinase N-terminal" evidence="2">
    <location>
        <begin position="9"/>
        <end position="187"/>
    </location>
</feature>
<feature type="domain" description="S-Me-THD-like C-terminal" evidence="4">
    <location>
        <begin position="782"/>
        <end position="973"/>
    </location>
</feature>
<dbReference type="SUPFAM" id="SSF160991">
    <property type="entry name" value="CV3147-like"/>
    <property type="match status" value="1"/>
</dbReference>
<evidence type="ECO:0000259" key="4">
    <source>
        <dbReference type="Pfam" id="PF20906"/>
    </source>
</evidence>
<comment type="caution">
    <text evidence="5">The sequence shown here is derived from an EMBL/GenBank/DDBJ whole genome shotgun (WGS) entry which is preliminary data.</text>
</comment>
<reference evidence="5" key="1">
    <citation type="submission" date="2021-07" db="EMBL/GenBank/DDBJ databases">
        <authorList>
            <person name="Durling M."/>
        </authorList>
    </citation>
    <scope>NUCLEOTIDE SEQUENCE</scope>
</reference>
<protein>
    <recommendedName>
        <fullName evidence="7">Hydantoinase</fullName>
    </recommendedName>
</protein>
<dbReference type="PANTHER" id="PTHR11365">
    <property type="entry name" value="5-OXOPROLINASE RELATED"/>
    <property type="match status" value="1"/>
</dbReference>
<dbReference type="InterPro" id="IPR002821">
    <property type="entry name" value="Hydantoinase_A"/>
</dbReference>
<evidence type="ECO:0000259" key="1">
    <source>
        <dbReference type="Pfam" id="PF01968"/>
    </source>
</evidence>
<evidence type="ECO:0000313" key="6">
    <source>
        <dbReference type="Proteomes" id="UP000701801"/>
    </source>
</evidence>